<gene>
    <name evidence="6" type="ORF">C1I91_18535</name>
</gene>
<evidence type="ECO:0000313" key="6">
    <source>
        <dbReference type="EMBL" id="QAA33484.1"/>
    </source>
</evidence>
<dbReference type="InterPro" id="IPR036390">
    <property type="entry name" value="WH_DNA-bd_sf"/>
</dbReference>
<evidence type="ECO:0000256" key="2">
    <source>
        <dbReference type="ARBA" id="ARBA00023015"/>
    </source>
</evidence>
<sequence>MMINFEYYKIFYYVAKLKSITRAAEELYITQPAVSQVIKQLENTLGGNLFYRTSKGVRLTPEGEVLYTYISRGYEFMALGESKFKELLTLEAGEIRIGASDMTLQYYLLPFLEEFHKLYPKVKVKVTNLPTPETLEYLRQGKIDFGVVSQPVKEYEGVKITSVSNIRDIFIANDSFKELKNRSIELKELENYPIICLENGTSTRKYVDDFLAGEKATLNIEFELANSDLIVEFTRRSLGIGCVVQNFAEELIEKGSVFEINLKKPIPKRSICIITQDKVPISPSGKRLLDLLMS</sequence>
<evidence type="ECO:0000259" key="5">
    <source>
        <dbReference type="PROSITE" id="PS50931"/>
    </source>
</evidence>
<dbReference type="OrthoDB" id="9778774at2"/>
<dbReference type="Gene3D" id="3.40.190.290">
    <property type="match status" value="1"/>
</dbReference>
<keyword evidence="7" id="KW-1185">Reference proteome</keyword>
<dbReference type="InterPro" id="IPR036388">
    <property type="entry name" value="WH-like_DNA-bd_sf"/>
</dbReference>
<reference evidence="6 7" key="1">
    <citation type="submission" date="2018-01" db="EMBL/GenBank/DDBJ databases">
        <title>Genome Sequencing and Assembly of Anaerobacter polyendosporus strain CT4.</title>
        <authorList>
            <person name="Tachaapaikoon C."/>
            <person name="Sutheeworapong S."/>
            <person name="Jenjaroenpun P."/>
            <person name="Wongsurawat T."/>
            <person name="Nookeaw I."/>
            <person name="Cheawchanlertfa P."/>
            <person name="Kosugi A."/>
            <person name="Cheevadhanarak S."/>
            <person name="Ratanakhanokchai K."/>
        </authorList>
    </citation>
    <scope>NUCLEOTIDE SEQUENCE [LARGE SCALE GENOMIC DNA]</scope>
    <source>
        <strain evidence="6 7">CT4</strain>
    </source>
</reference>
<dbReference type="InterPro" id="IPR005119">
    <property type="entry name" value="LysR_subst-bd"/>
</dbReference>
<dbReference type="Gene3D" id="1.10.10.10">
    <property type="entry name" value="Winged helix-like DNA-binding domain superfamily/Winged helix DNA-binding domain"/>
    <property type="match status" value="1"/>
</dbReference>
<dbReference type="Pfam" id="PF03466">
    <property type="entry name" value="LysR_substrate"/>
    <property type="match status" value="1"/>
</dbReference>
<evidence type="ECO:0000313" key="7">
    <source>
        <dbReference type="Proteomes" id="UP000286268"/>
    </source>
</evidence>
<dbReference type="KEGG" id="cmah:C1I91_18535"/>
<dbReference type="GO" id="GO:0000976">
    <property type="term" value="F:transcription cis-regulatory region binding"/>
    <property type="evidence" value="ECO:0007669"/>
    <property type="project" value="TreeGrafter"/>
</dbReference>
<dbReference type="SUPFAM" id="SSF53850">
    <property type="entry name" value="Periplasmic binding protein-like II"/>
    <property type="match status" value="1"/>
</dbReference>
<dbReference type="EMBL" id="CP025746">
    <property type="protein sequence ID" value="QAA33484.1"/>
    <property type="molecule type" value="Genomic_DNA"/>
</dbReference>
<feature type="domain" description="HTH lysR-type" evidence="5">
    <location>
        <begin position="3"/>
        <end position="60"/>
    </location>
</feature>
<evidence type="ECO:0000256" key="4">
    <source>
        <dbReference type="ARBA" id="ARBA00023163"/>
    </source>
</evidence>
<protein>
    <submittedName>
        <fullName evidence="6">LysR family transcriptional regulator</fullName>
    </submittedName>
</protein>
<proteinExistence type="inferred from homology"/>
<dbReference type="PANTHER" id="PTHR30126">
    <property type="entry name" value="HTH-TYPE TRANSCRIPTIONAL REGULATOR"/>
    <property type="match status" value="1"/>
</dbReference>
<keyword evidence="3" id="KW-0238">DNA-binding</keyword>
<dbReference type="AlphaFoldDB" id="A0A3R5QVP4"/>
<name>A0A3R5QVP4_9CLOT</name>
<keyword evidence="2" id="KW-0805">Transcription regulation</keyword>
<dbReference type="FunFam" id="1.10.10.10:FF:000001">
    <property type="entry name" value="LysR family transcriptional regulator"/>
    <property type="match status" value="1"/>
</dbReference>
<organism evidence="6 7">
    <name type="scientific">Clostridium manihotivorum</name>
    <dbReference type="NCBI Taxonomy" id="2320868"/>
    <lineage>
        <taxon>Bacteria</taxon>
        <taxon>Bacillati</taxon>
        <taxon>Bacillota</taxon>
        <taxon>Clostridia</taxon>
        <taxon>Eubacteriales</taxon>
        <taxon>Clostridiaceae</taxon>
        <taxon>Clostridium</taxon>
    </lineage>
</organism>
<dbReference type="CDD" id="cd05466">
    <property type="entry name" value="PBP2_LTTR_substrate"/>
    <property type="match status" value="1"/>
</dbReference>
<comment type="similarity">
    <text evidence="1">Belongs to the LysR transcriptional regulatory family.</text>
</comment>
<keyword evidence="4" id="KW-0804">Transcription</keyword>
<dbReference type="Proteomes" id="UP000286268">
    <property type="component" value="Chromosome"/>
</dbReference>
<dbReference type="PRINTS" id="PR00039">
    <property type="entry name" value="HTHLYSR"/>
</dbReference>
<dbReference type="InterPro" id="IPR000847">
    <property type="entry name" value="LysR_HTH_N"/>
</dbReference>
<dbReference type="PANTHER" id="PTHR30126:SF64">
    <property type="entry name" value="HTH-TYPE TRANSCRIPTIONAL REGULATOR CITR"/>
    <property type="match status" value="1"/>
</dbReference>
<accession>A0A3R5QVP4</accession>
<evidence type="ECO:0000256" key="3">
    <source>
        <dbReference type="ARBA" id="ARBA00023125"/>
    </source>
</evidence>
<dbReference type="PROSITE" id="PS50931">
    <property type="entry name" value="HTH_LYSR"/>
    <property type="match status" value="1"/>
</dbReference>
<dbReference type="SUPFAM" id="SSF46785">
    <property type="entry name" value="Winged helix' DNA-binding domain"/>
    <property type="match status" value="1"/>
</dbReference>
<evidence type="ECO:0000256" key="1">
    <source>
        <dbReference type="ARBA" id="ARBA00009437"/>
    </source>
</evidence>
<dbReference type="Pfam" id="PF00126">
    <property type="entry name" value="HTH_1"/>
    <property type="match status" value="1"/>
</dbReference>
<dbReference type="GO" id="GO:0003700">
    <property type="term" value="F:DNA-binding transcription factor activity"/>
    <property type="evidence" value="ECO:0007669"/>
    <property type="project" value="InterPro"/>
</dbReference>